<dbReference type="InterPro" id="IPR017871">
    <property type="entry name" value="ABC_transporter-like_CS"/>
</dbReference>
<dbReference type="AlphaFoldDB" id="A0AAE3AHT5"/>
<dbReference type="PROSITE" id="PS00211">
    <property type="entry name" value="ABC_TRANSPORTER_1"/>
    <property type="match status" value="1"/>
</dbReference>
<comment type="similarity">
    <text evidence="1">Belongs to the ABC transporter superfamily.</text>
</comment>
<name>A0AAE3AHT5_9FIRM</name>
<evidence type="ECO:0000256" key="3">
    <source>
        <dbReference type="ARBA" id="ARBA00022741"/>
    </source>
</evidence>
<keyword evidence="7" id="KW-1185">Reference proteome</keyword>
<dbReference type="GO" id="GO:0022857">
    <property type="term" value="F:transmembrane transporter activity"/>
    <property type="evidence" value="ECO:0007669"/>
    <property type="project" value="TreeGrafter"/>
</dbReference>
<dbReference type="PANTHER" id="PTHR24220:SF689">
    <property type="entry name" value="LIPOPROTEIN-RELEASING SYSTEM ATP-BINDING PROTEIN LOLD"/>
    <property type="match status" value="1"/>
</dbReference>
<dbReference type="Pfam" id="PF00005">
    <property type="entry name" value="ABC_tran"/>
    <property type="match status" value="1"/>
</dbReference>
<evidence type="ECO:0000259" key="5">
    <source>
        <dbReference type="PROSITE" id="PS50893"/>
    </source>
</evidence>
<dbReference type="InterPro" id="IPR027417">
    <property type="entry name" value="P-loop_NTPase"/>
</dbReference>
<dbReference type="InterPro" id="IPR015854">
    <property type="entry name" value="ABC_transpr_LolD-like"/>
</dbReference>
<dbReference type="PANTHER" id="PTHR24220">
    <property type="entry name" value="IMPORT ATP-BINDING PROTEIN"/>
    <property type="match status" value="1"/>
</dbReference>
<evidence type="ECO:0000313" key="6">
    <source>
        <dbReference type="EMBL" id="MCC2130230.1"/>
    </source>
</evidence>
<dbReference type="Proteomes" id="UP001199319">
    <property type="component" value="Unassembled WGS sequence"/>
</dbReference>
<evidence type="ECO:0000256" key="1">
    <source>
        <dbReference type="ARBA" id="ARBA00005417"/>
    </source>
</evidence>
<keyword evidence="2" id="KW-0813">Transport</keyword>
<dbReference type="InterPro" id="IPR003593">
    <property type="entry name" value="AAA+_ATPase"/>
</dbReference>
<dbReference type="GO" id="GO:0005524">
    <property type="term" value="F:ATP binding"/>
    <property type="evidence" value="ECO:0007669"/>
    <property type="project" value="UniProtKB-KW"/>
</dbReference>
<dbReference type="SUPFAM" id="SSF52540">
    <property type="entry name" value="P-loop containing nucleoside triphosphate hydrolases"/>
    <property type="match status" value="1"/>
</dbReference>
<dbReference type="EMBL" id="JAJEPW010000040">
    <property type="protein sequence ID" value="MCC2130230.1"/>
    <property type="molecule type" value="Genomic_DNA"/>
</dbReference>
<dbReference type="GO" id="GO:0005886">
    <property type="term" value="C:plasma membrane"/>
    <property type="evidence" value="ECO:0007669"/>
    <property type="project" value="TreeGrafter"/>
</dbReference>
<keyword evidence="4 6" id="KW-0067">ATP-binding</keyword>
<accession>A0AAE3AHT5</accession>
<gene>
    <name evidence="6" type="ORF">LKD37_12040</name>
</gene>
<dbReference type="RefSeq" id="WP_302929446.1">
    <property type="nucleotide sequence ID" value="NZ_JAJEPW010000040.1"/>
</dbReference>
<dbReference type="Gene3D" id="3.40.50.300">
    <property type="entry name" value="P-loop containing nucleotide triphosphate hydrolases"/>
    <property type="match status" value="1"/>
</dbReference>
<evidence type="ECO:0000256" key="4">
    <source>
        <dbReference type="ARBA" id="ARBA00022840"/>
    </source>
</evidence>
<organism evidence="6 7">
    <name type="scientific">Brotocaccenecus cirricatena</name>
    <dbReference type="NCBI Taxonomy" id="3064195"/>
    <lineage>
        <taxon>Bacteria</taxon>
        <taxon>Bacillati</taxon>
        <taxon>Bacillota</taxon>
        <taxon>Clostridia</taxon>
        <taxon>Eubacteriales</taxon>
        <taxon>Oscillospiraceae</taxon>
        <taxon>Brotocaccenecus</taxon>
    </lineage>
</organism>
<dbReference type="SMART" id="SM00382">
    <property type="entry name" value="AAA"/>
    <property type="match status" value="1"/>
</dbReference>
<comment type="caution">
    <text evidence="6">The sequence shown here is derived from an EMBL/GenBank/DDBJ whole genome shotgun (WGS) entry which is preliminary data.</text>
</comment>
<proteinExistence type="inferred from homology"/>
<evidence type="ECO:0000256" key="2">
    <source>
        <dbReference type="ARBA" id="ARBA00022448"/>
    </source>
</evidence>
<protein>
    <submittedName>
        <fullName evidence="6">ABC transporter ATP-binding protein</fullName>
    </submittedName>
</protein>
<dbReference type="InterPro" id="IPR003439">
    <property type="entry name" value="ABC_transporter-like_ATP-bd"/>
</dbReference>
<dbReference type="InterPro" id="IPR017911">
    <property type="entry name" value="MacB-like_ATP-bd"/>
</dbReference>
<keyword evidence="3" id="KW-0547">Nucleotide-binding</keyword>
<feature type="domain" description="ABC transporter" evidence="5">
    <location>
        <begin position="4"/>
        <end position="221"/>
    </location>
</feature>
<reference evidence="6" key="1">
    <citation type="submission" date="2021-10" db="EMBL/GenBank/DDBJ databases">
        <title>Anaerobic single-cell dispensing facilitates the cultivation of human gut bacteria.</title>
        <authorList>
            <person name="Afrizal A."/>
        </authorList>
    </citation>
    <scope>NUCLEOTIDE SEQUENCE</scope>
    <source>
        <strain evidence="6">CLA-AA-H272</strain>
    </source>
</reference>
<dbReference type="PROSITE" id="PS50893">
    <property type="entry name" value="ABC_TRANSPORTER_2"/>
    <property type="match status" value="1"/>
</dbReference>
<sequence length="221" mass="24439">MESLLVKDVTYSYRNKYQTVHALSGVSVEFKPGKMYAIIGASGCGKTTFLSLLAGLDVPETGSIKWAGETTATMDRDRYRRESVSVIYQNFNLFQHLTALENAAYPLYMRNMQKKAAESEAREKLFAVGLNEEHFNRLPNMLSGGEQQRVAIARALVSGSRIILADEPTGNLDSENGRNIVEILKRLAYEEGCCVVIVTHDPAVAAEADITVKMQDGRLAE</sequence>
<dbReference type="GO" id="GO:0016887">
    <property type="term" value="F:ATP hydrolysis activity"/>
    <property type="evidence" value="ECO:0007669"/>
    <property type="project" value="InterPro"/>
</dbReference>
<dbReference type="CDD" id="cd03255">
    <property type="entry name" value="ABC_MJ0796_LolCDE_FtsE"/>
    <property type="match status" value="1"/>
</dbReference>
<evidence type="ECO:0000313" key="7">
    <source>
        <dbReference type="Proteomes" id="UP001199319"/>
    </source>
</evidence>